<dbReference type="Gene3D" id="1.10.10.60">
    <property type="entry name" value="Homeodomain-like"/>
    <property type="match status" value="1"/>
</dbReference>
<dbReference type="InterPro" id="IPR002197">
    <property type="entry name" value="HTH_Fis"/>
</dbReference>
<dbReference type="InterPro" id="IPR003593">
    <property type="entry name" value="AAA+_ATPase"/>
</dbReference>
<keyword evidence="6" id="KW-0804">Transcription</keyword>
<evidence type="ECO:0000256" key="2">
    <source>
        <dbReference type="ARBA" id="ARBA00022840"/>
    </source>
</evidence>
<organism evidence="8 9">
    <name type="scientific">Aerophobetes bacterium</name>
    <dbReference type="NCBI Taxonomy" id="2030807"/>
    <lineage>
        <taxon>Bacteria</taxon>
        <taxon>Candidatus Aerophobota</taxon>
    </lineage>
</organism>
<keyword evidence="5" id="KW-0010">Activator</keyword>
<keyword evidence="1" id="KW-0547">Nucleotide-binding</keyword>
<dbReference type="Proteomes" id="UP000316360">
    <property type="component" value="Unassembled WGS sequence"/>
</dbReference>
<dbReference type="InterPro" id="IPR027417">
    <property type="entry name" value="P-loop_NTPase"/>
</dbReference>
<keyword evidence="3" id="KW-0805">Transcription regulation</keyword>
<dbReference type="InterPro" id="IPR058031">
    <property type="entry name" value="AAA_lid_NorR"/>
</dbReference>
<dbReference type="Pfam" id="PF25601">
    <property type="entry name" value="AAA_lid_14"/>
    <property type="match status" value="1"/>
</dbReference>
<dbReference type="SUPFAM" id="SSF46689">
    <property type="entry name" value="Homeodomain-like"/>
    <property type="match status" value="1"/>
</dbReference>
<dbReference type="PROSITE" id="PS00688">
    <property type="entry name" value="SIGMA54_INTERACT_3"/>
    <property type="match status" value="1"/>
</dbReference>
<dbReference type="CDD" id="cd00009">
    <property type="entry name" value="AAA"/>
    <property type="match status" value="1"/>
</dbReference>
<dbReference type="Gene3D" id="3.40.50.300">
    <property type="entry name" value="P-loop containing nucleotide triphosphate hydrolases"/>
    <property type="match status" value="1"/>
</dbReference>
<proteinExistence type="predicted"/>
<evidence type="ECO:0000256" key="4">
    <source>
        <dbReference type="ARBA" id="ARBA00023125"/>
    </source>
</evidence>
<protein>
    <submittedName>
        <fullName evidence="8">Sigma-54-dependent Fis family transcriptional regulator</fullName>
    </submittedName>
</protein>
<dbReference type="FunFam" id="3.40.50.300:FF:000006">
    <property type="entry name" value="DNA-binding transcriptional regulator NtrC"/>
    <property type="match status" value="1"/>
</dbReference>
<dbReference type="PRINTS" id="PR01590">
    <property type="entry name" value="HTHFIS"/>
</dbReference>
<dbReference type="FunFam" id="1.10.8.60:FF:000014">
    <property type="entry name" value="DNA-binding transcriptional regulator NtrC"/>
    <property type="match status" value="1"/>
</dbReference>
<evidence type="ECO:0000256" key="1">
    <source>
        <dbReference type="ARBA" id="ARBA00022741"/>
    </source>
</evidence>
<name>A0A523S0A3_UNCAE</name>
<dbReference type="Pfam" id="PF00158">
    <property type="entry name" value="Sigma54_activat"/>
    <property type="match status" value="1"/>
</dbReference>
<dbReference type="Pfam" id="PF02954">
    <property type="entry name" value="HTH_8"/>
    <property type="match status" value="1"/>
</dbReference>
<evidence type="ECO:0000256" key="6">
    <source>
        <dbReference type="ARBA" id="ARBA00023163"/>
    </source>
</evidence>
<comment type="caution">
    <text evidence="8">The sequence shown here is derived from an EMBL/GenBank/DDBJ whole genome shotgun (WGS) entry which is preliminary data.</text>
</comment>
<dbReference type="SMART" id="SM00382">
    <property type="entry name" value="AAA"/>
    <property type="match status" value="1"/>
</dbReference>
<evidence type="ECO:0000256" key="5">
    <source>
        <dbReference type="ARBA" id="ARBA00023159"/>
    </source>
</evidence>
<feature type="domain" description="Sigma-54 factor interaction" evidence="7">
    <location>
        <begin position="9"/>
        <end position="238"/>
    </location>
</feature>
<dbReference type="SUPFAM" id="SSF52540">
    <property type="entry name" value="P-loop containing nucleoside triphosphate hydrolases"/>
    <property type="match status" value="1"/>
</dbReference>
<dbReference type="PROSITE" id="PS50045">
    <property type="entry name" value="SIGMA54_INTERACT_4"/>
    <property type="match status" value="1"/>
</dbReference>
<gene>
    <name evidence="8" type="ORF">E3J84_02835</name>
</gene>
<evidence type="ECO:0000256" key="3">
    <source>
        <dbReference type="ARBA" id="ARBA00023015"/>
    </source>
</evidence>
<sequence>MEKSKNVNIIGKNPKMFEVYKRIGKVVDNKATVLIRGETGTGKELVARAIHFNGILRKEAFVVADCSGLAQDLLDLELFGYENGALTKPRAPRIGKFELAKGGSLFFDEIASLSLPTQSKLLRALEEKKIERIGGTKPIKIEVRIITATHRNLEEAVREGSFREDLYYRLNVVLINLPPLRERKDDIPLLVEHFLHRYRSESRGRIKYLPPKNLDLLMRYSWPGNVRELENVIERALVMAKADTILAQDLPLEIQKISNLSYPTLPSTRLSLKERVGELEKELMTNALEEAHWVQTKAAELLGISRRIIKYKMEKYGIVRANDKKKDPPIISL</sequence>
<dbReference type="InterPro" id="IPR025662">
    <property type="entry name" value="Sigma_54_int_dom_ATP-bd_1"/>
</dbReference>
<dbReference type="AlphaFoldDB" id="A0A523S0A3"/>
<dbReference type="GO" id="GO:0006355">
    <property type="term" value="P:regulation of DNA-templated transcription"/>
    <property type="evidence" value="ECO:0007669"/>
    <property type="project" value="InterPro"/>
</dbReference>
<dbReference type="Gene3D" id="1.10.8.60">
    <property type="match status" value="1"/>
</dbReference>
<dbReference type="EMBL" id="SOKJ01000154">
    <property type="protein sequence ID" value="TET11453.1"/>
    <property type="molecule type" value="Genomic_DNA"/>
</dbReference>
<evidence type="ECO:0000313" key="8">
    <source>
        <dbReference type="EMBL" id="TET11453.1"/>
    </source>
</evidence>
<dbReference type="PROSITE" id="PS00675">
    <property type="entry name" value="SIGMA54_INTERACT_1"/>
    <property type="match status" value="1"/>
</dbReference>
<keyword evidence="2" id="KW-0067">ATP-binding</keyword>
<evidence type="ECO:0000259" key="7">
    <source>
        <dbReference type="PROSITE" id="PS50045"/>
    </source>
</evidence>
<accession>A0A523S0A3</accession>
<keyword evidence="4" id="KW-0238">DNA-binding</keyword>
<dbReference type="GO" id="GO:0005524">
    <property type="term" value="F:ATP binding"/>
    <property type="evidence" value="ECO:0007669"/>
    <property type="project" value="UniProtKB-KW"/>
</dbReference>
<dbReference type="PANTHER" id="PTHR32071">
    <property type="entry name" value="TRANSCRIPTIONAL REGULATORY PROTEIN"/>
    <property type="match status" value="1"/>
</dbReference>
<dbReference type="InterPro" id="IPR009057">
    <property type="entry name" value="Homeodomain-like_sf"/>
</dbReference>
<evidence type="ECO:0000313" key="9">
    <source>
        <dbReference type="Proteomes" id="UP000316360"/>
    </source>
</evidence>
<reference evidence="8 9" key="1">
    <citation type="submission" date="2019-03" db="EMBL/GenBank/DDBJ databases">
        <title>Metabolic potential of uncultured bacteria and archaea associated with petroleum seepage in deep-sea sediments.</title>
        <authorList>
            <person name="Dong X."/>
            <person name="Hubert C."/>
        </authorList>
    </citation>
    <scope>NUCLEOTIDE SEQUENCE [LARGE SCALE GENOMIC DNA]</scope>
    <source>
        <strain evidence="8">E44_bin7</strain>
    </source>
</reference>
<dbReference type="InterPro" id="IPR025944">
    <property type="entry name" value="Sigma_54_int_dom_CS"/>
</dbReference>
<dbReference type="InterPro" id="IPR002078">
    <property type="entry name" value="Sigma_54_int"/>
</dbReference>
<dbReference type="GO" id="GO:0043565">
    <property type="term" value="F:sequence-specific DNA binding"/>
    <property type="evidence" value="ECO:0007669"/>
    <property type="project" value="InterPro"/>
</dbReference>